<dbReference type="InterPro" id="IPR055316">
    <property type="entry name" value="RSP9"/>
</dbReference>
<dbReference type="Proteomes" id="UP000317494">
    <property type="component" value="Unassembled WGS sequence"/>
</dbReference>
<keyword evidence="2" id="KW-0963">Cytoplasm</keyword>
<keyword evidence="4" id="KW-0282">Flagellum</keyword>
<keyword evidence="5" id="KW-0969">Cilium</keyword>
<name>A0A507C2S1_9FUNG</name>
<comment type="similarity">
    <text evidence="9">Belongs to the flagellar radial spoke RSP9 family.</text>
</comment>
<evidence type="ECO:0000256" key="1">
    <source>
        <dbReference type="ARBA" id="ARBA00004611"/>
    </source>
</evidence>
<dbReference type="PANTHER" id="PTHR22069">
    <property type="entry name" value="MITOCHONDRIAL RIBOSOMAL PROTEIN S18"/>
    <property type="match status" value="1"/>
</dbReference>
<keyword evidence="3" id="KW-0970">Cilium biogenesis/degradation</keyword>
<evidence type="ECO:0000256" key="3">
    <source>
        <dbReference type="ARBA" id="ARBA00022794"/>
    </source>
</evidence>
<evidence type="ECO:0000313" key="12">
    <source>
        <dbReference type="Proteomes" id="UP000317494"/>
    </source>
</evidence>
<evidence type="ECO:0000256" key="9">
    <source>
        <dbReference type="ARBA" id="ARBA00038319"/>
    </source>
</evidence>
<gene>
    <name evidence="11" type="ORF">SeMB42_g07443</name>
</gene>
<dbReference type="VEuPathDB" id="FungiDB:SeMB42_g07443"/>
<evidence type="ECO:0000256" key="2">
    <source>
        <dbReference type="ARBA" id="ARBA00022490"/>
    </source>
</evidence>
<keyword evidence="7" id="KW-0966">Cell projection</keyword>
<keyword evidence="12" id="KW-1185">Reference proteome</keyword>
<reference evidence="11 12" key="1">
    <citation type="journal article" date="2019" name="Sci. Rep.">
        <title>Comparative genomics of chytrid fungi reveal insights into the obligate biotrophic and pathogenic lifestyle of Synchytrium endobioticum.</title>
        <authorList>
            <person name="van de Vossenberg B.T.L.H."/>
            <person name="Warris S."/>
            <person name="Nguyen H.D.T."/>
            <person name="van Gent-Pelzer M.P.E."/>
            <person name="Joly D.L."/>
            <person name="van de Geest H.C."/>
            <person name="Bonants P.J.M."/>
            <person name="Smith D.S."/>
            <person name="Levesque C.A."/>
            <person name="van der Lee T.A.J."/>
        </authorList>
    </citation>
    <scope>NUCLEOTIDE SEQUENCE [LARGE SCALE GENOMIC DNA]</scope>
    <source>
        <strain evidence="11 12">MB42</strain>
    </source>
</reference>
<proteinExistence type="inferred from homology"/>
<dbReference type="GO" id="GO:0035082">
    <property type="term" value="P:axoneme assembly"/>
    <property type="evidence" value="ECO:0007669"/>
    <property type="project" value="InterPro"/>
</dbReference>
<evidence type="ECO:0000313" key="11">
    <source>
        <dbReference type="EMBL" id="TPX33658.1"/>
    </source>
</evidence>
<evidence type="ECO:0000256" key="5">
    <source>
        <dbReference type="ARBA" id="ARBA00023069"/>
    </source>
</evidence>
<dbReference type="Pfam" id="PF04712">
    <property type="entry name" value="Radial_spoke"/>
    <property type="match status" value="1"/>
</dbReference>
<sequence>MSFLNFDDINYFSLAGFTLNPEERAALSSSLILLRQHERLLSTFLWGKILGIQKDYFVAQGITDDLFARKYFYSMDMVNWLQLPHLTPPEFKHMESILSRFLGDPSFEYPVTEQVPEGQDAPPPINEEKRLAGLVALINHEAQVVPRGAYYRDAVHELKSNPSFQGLPGPDASHLTSYLHFRPNFKLDLKTVKQLGANYDESIDILDSIAMDQPNGVWSLQQENGGEVVLIRSLLWPGYTFFHTPASGIPVYKDSASPVCVICSSLICSR</sequence>
<comment type="subcellular location">
    <subcellularLocation>
        <location evidence="8">Cell projection</location>
        <location evidence="8">Kinocilium</location>
    </subcellularLocation>
    <subcellularLocation>
        <location evidence="1">Cytoplasm</location>
        <location evidence="1">Cytoskeleton</location>
        <location evidence="1">Flagellum axoneme</location>
    </subcellularLocation>
</comment>
<evidence type="ECO:0000256" key="8">
    <source>
        <dbReference type="ARBA" id="ARBA00037822"/>
    </source>
</evidence>
<dbReference type="STRING" id="286115.A0A507C2S1"/>
<evidence type="ECO:0000256" key="6">
    <source>
        <dbReference type="ARBA" id="ARBA00023212"/>
    </source>
</evidence>
<dbReference type="EMBL" id="QEAN01000527">
    <property type="protein sequence ID" value="TPX33658.1"/>
    <property type="molecule type" value="Genomic_DNA"/>
</dbReference>
<evidence type="ECO:0000256" key="10">
    <source>
        <dbReference type="ARBA" id="ARBA00041080"/>
    </source>
</evidence>
<evidence type="ECO:0000256" key="4">
    <source>
        <dbReference type="ARBA" id="ARBA00022846"/>
    </source>
</evidence>
<dbReference type="GO" id="GO:0001534">
    <property type="term" value="C:radial spoke"/>
    <property type="evidence" value="ECO:0007669"/>
    <property type="project" value="InterPro"/>
</dbReference>
<organism evidence="11 12">
    <name type="scientific">Synchytrium endobioticum</name>
    <dbReference type="NCBI Taxonomy" id="286115"/>
    <lineage>
        <taxon>Eukaryota</taxon>
        <taxon>Fungi</taxon>
        <taxon>Fungi incertae sedis</taxon>
        <taxon>Chytridiomycota</taxon>
        <taxon>Chytridiomycota incertae sedis</taxon>
        <taxon>Chytridiomycetes</taxon>
        <taxon>Synchytriales</taxon>
        <taxon>Synchytriaceae</taxon>
        <taxon>Synchytrium</taxon>
    </lineage>
</organism>
<dbReference type="GO" id="GO:0044458">
    <property type="term" value="P:motile cilium assembly"/>
    <property type="evidence" value="ECO:0007669"/>
    <property type="project" value="TreeGrafter"/>
</dbReference>
<comment type="caution">
    <text evidence="11">The sequence shown here is derived from an EMBL/GenBank/DDBJ whole genome shotgun (WGS) entry which is preliminary data.</text>
</comment>
<accession>A0A507C2S1</accession>
<dbReference type="GO" id="GO:0060294">
    <property type="term" value="P:cilium movement involved in cell motility"/>
    <property type="evidence" value="ECO:0007669"/>
    <property type="project" value="InterPro"/>
</dbReference>
<evidence type="ECO:0000256" key="7">
    <source>
        <dbReference type="ARBA" id="ARBA00023273"/>
    </source>
</evidence>
<dbReference type="PANTHER" id="PTHR22069:SF0">
    <property type="entry name" value="RADIAL SPOKE HEAD PROTEIN 9 HOMOLOG"/>
    <property type="match status" value="1"/>
</dbReference>
<dbReference type="AlphaFoldDB" id="A0A507C2S1"/>
<protein>
    <recommendedName>
        <fullName evidence="10">Radial spoke head protein 9 homolog</fullName>
    </recommendedName>
</protein>
<dbReference type="InterPro" id="IPR006802">
    <property type="entry name" value="Radial_spoke"/>
</dbReference>
<keyword evidence="6" id="KW-0206">Cytoskeleton</keyword>